<name>W4L4R8_ENTF1</name>
<keyword evidence="4" id="KW-1185">Reference proteome</keyword>
<dbReference type="InterPro" id="IPR036188">
    <property type="entry name" value="FAD/NAD-bd_sf"/>
</dbReference>
<feature type="domain" description="Amine oxidase" evidence="2">
    <location>
        <begin position="12"/>
        <end position="458"/>
    </location>
</feature>
<gene>
    <name evidence="3" type="ORF">ETSY1_40700</name>
</gene>
<comment type="caution">
    <text evidence="3">The sequence shown here is derived from an EMBL/GenBank/DDBJ whole genome shotgun (WGS) entry which is preliminary data.</text>
</comment>
<evidence type="ECO:0000313" key="4">
    <source>
        <dbReference type="Proteomes" id="UP000019141"/>
    </source>
</evidence>
<evidence type="ECO:0000313" key="3">
    <source>
        <dbReference type="EMBL" id="ETW93103.1"/>
    </source>
</evidence>
<reference evidence="3 4" key="1">
    <citation type="journal article" date="2014" name="Nature">
        <title>An environmental bacterial taxon with a large and distinct metabolic repertoire.</title>
        <authorList>
            <person name="Wilson M.C."/>
            <person name="Mori T."/>
            <person name="Ruckert C."/>
            <person name="Uria A.R."/>
            <person name="Helf M.J."/>
            <person name="Takada K."/>
            <person name="Gernert C."/>
            <person name="Steffens U.A."/>
            <person name="Heycke N."/>
            <person name="Schmitt S."/>
            <person name="Rinke C."/>
            <person name="Helfrich E.J."/>
            <person name="Brachmann A.O."/>
            <person name="Gurgui C."/>
            <person name="Wakimoto T."/>
            <person name="Kracht M."/>
            <person name="Crusemann M."/>
            <person name="Hentschel U."/>
            <person name="Abe I."/>
            <person name="Matsunaga S."/>
            <person name="Kalinowski J."/>
            <person name="Takeyama H."/>
            <person name="Piel J."/>
        </authorList>
    </citation>
    <scope>NUCLEOTIDE SEQUENCE [LARGE SCALE GENOMIC DNA]</scope>
    <source>
        <strain evidence="4">TSY1</strain>
    </source>
</reference>
<dbReference type="SUPFAM" id="SSF51905">
    <property type="entry name" value="FAD/NAD(P)-binding domain"/>
    <property type="match status" value="1"/>
</dbReference>
<dbReference type="InterPro" id="IPR002937">
    <property type="entry name" value="Amino_oxidase"/>
</dbReference>
<dbReference type="Gene3D" id="3.90.660.50">
    <property type="match status" value="1"/>
</dbReference>
<organism evidence="3 4">
    <name type="scientific">Entotheonella factor</name>
    <dbReference type="NCBI Taxonomy" id="1429438"/>
    <lineage>
        <taxon>Bacteria</taxon>
        <taxon>Pseudomonadati</taxon>
        <taxon>Nitrospinota/Tectimicrobiota group</taxon>
        <taxon>Candidatus Tectimicrobiota</taxon>
        <taxon>Candidatus Entotheonellia</taxon>
        <taxon>Candidatus Entotheonellales</taxon>
        <taxon>Candidatus Entotheonellaceae</taxon>
        <taxon>Candidatus Entotheonella</taxon>
    </lineage>
</organism>
<dbReference type="GO" id="GO:0016491">
    <property type="term" value="F:oxidoreductase activity"/>
    <property type="evidence" value="ECO:0007669"/>
    <property type="project" value="InterPro"/>
</dbReference>
<accession>W4L4R8</accession>
<dbReference type="PANTHER" id="PTHR42923:SF46">
    <property type="entry name" value="AMINE OXIDASE"/>
    <property type="match status" value="1"/>
</dbReference>
<sequence length="560" mass="63344">MQQKAIVIGGGLAGMTVAKELLKGGMQVDLVESLDRLGGKAGADYCEDHQLYAEHGYHVFPAWYGNTRQIMRDLGTEDVLFDIDRAHSLVKGRFPEFHTVHEVSGVRNVLRNVFSKVMPWPDMFLGFYFVLDLASERFRRQGFLDRVSVNGLLRSRFYASEEIARAHQREILQAQSVPFYEISAMTMQTLIRYWSRYPSPLYSVLSRNLHEGLIGPFEQQLRDLGCTIHCGKSVAKLLTTHDRVSGLDFEDGSRLDATGANDIFVIATPPNVTSRFVDDGLITAEQMSASTETWSFANLSYLKTAPMAGLTLCLNRRVAHLPKEPVTLIDSPHYMACVDISQQWDDLQTAPHRTVLSLIVSNFEPLKGLSHHKKLQVLIDELGEYIPVDHKDIEFAYLQENLHAPLFLNTVGSWRHRPCTRTRLANLYITGDYCRTRVDLTTMEGVVTSGLETAKSILHDHKGSATAKMVTIHPHKARPRVYFFVDEVRALTYRPALSRGQSVATSPLKPLRSHHEATCGDHWRRAGWDDGGKGTRQTRYRRGPPGSRQSPWRQSRGRFQ</sequence>
<dbReference type="PANTHER" id="PTHR42923">
    <property type="entry name" value="PROTOPORPHYRINOGEN OXIDASE"/>
    <property type="match status" value="1"/>
</dbReference>
<dbReference type="AlphaFoldDB" id="W4L4R8"/>
<feature type="region of interest" description="Disordered" evidence="1">
    <location>
        <begin position="522"/>
        <end position="560"/>
    </location>
</feature>
<evidence type="ECO:0000259" key="2">
    <source>
        <dbReference type="Pfam" id="PF01593"/>
    </source>
</evidence>
<dbReference type="Gene3D" id="3.50.50.60">
    <property type="entry name" value="FAD/NAD(P)-binding domain"/>
    <property type="match status" value="1"/>
</dbReference>
<feature type="compositionally biased region" description="Basic and acidic residues" evidence="1">
    <location>
        <begin position="522"/>
        <end position="533"/>
    </location>
</feature>
<dbReference type="Pfam" id="PF01593">
    <property type="entry name" value="Amino_oxidase"/>
    <property type="match status" value="1"/>
</dbReference>
<dbReference type="HOGENOM" id="CLU_581262_0_0_7"/>
<dbReference type="Proteomes" id="UP000019141">
    <property type="component" value="Unassembled WGS sequence"/>
</dbReference>
<dbReference type="EMBL" id="AZHW01001306">
    <property type="protein sequence ID" value="ETW93103.1"/>
    <property type="molecule type" value="Genomic_DNA"/>
</dbReference>
<evidence type="ECO:0000256" key="1">
    <source>
        <dbReference type="SAM" id="MobiDB-lite"/>
    </source>
</evidence>
<protein>
    <recommendedName>
        <fullName evidence="2">Amine oxidase domain-containing protein</fullName>
    </recommendedName>
</protein>
<dbReference type="InterPro" id="IPR050464">
    <property type="entry name" value="Zeta_carotene_desat/Oxidored"/>
</dbReference>
<proteinExistence type="predicted"/>